<dbReference type="KEGG" id="cle:Clole_0950"/>
<evidence type="ECO:0008006" key="3">
    <source>
        <dbReference type="Google" id="ProtNLM"/>
    </source>
</evidence>
<evidence type="ECO:0000313" key="1">
    <source>
        <dbReference type="EMBL" id="ADZ82682.1"/>
    </source>
</evidence>
<dbReference type="HOGENOM" id="CLU_1641139_0_0_9"/>
<name>F2JQT7_CELLD</name>
<reference evidence="1 2" key="1">
    <citation type="journal article" date="2011" name="J. Bacteriol.">
        <title>Complete genome sequence of the cellulose-degrading bacterium Cellulosilyticum lentocellum.</title>
        <authorList>
            <consortium name="US DOE Joint Genome Institute"/>
            <person name="Miller D.A."/>
            <person name="Suen G."/>
            <person name="Bruce D."/>
            <person name="Copeland A."/>
            <person name="Cheng J.F."/>
            <person name="Detter C."/>
            <person name="Goodwin L.A."/>
            <person name="Han C.S."/>
            <person name="Hauser L.J."/>
            <person name="Land M.L."/>
            <person name="Lapidus A."/>
            <person name="Lucas S."/>
            <person name="Meincke L."/>
            <person name="Pitluck S."/>
            <person name="Tapia R."/>
            <person name="Teshima H."/>
            <person name="Woyke T."/>
            <person name="Fox B.G."/>
            <person name="Angert E.R."/>
            <person name="Currie C.R."/>
        </authorList>
    </citation>
    <scope>NUCLEOTIDE SEQUENCE [LARGE SCALE GENOMIC DNA]</scope>
    <source>
        <strain evidence="2">ATCC 49066 / DSM 5427 / NCIMB 11756 / RHM5</strain>
    </source>
</reference>
<proteinExistence type="predicted"/>
<dbReference type="RefSeq" id="WP_013655983.1">
    <property type="nucleotide sequence ID" value="NC_015275.1"/>
</dbReference>
<gene>
    <name evidence="1" type="ordered locus">Clole_0950</name>
</gene>
<accession>F2JQT7</accession>
<sequence>MPNWCEGTLKVRGSKEDIINFLKNGIKPMGHFSDSEEAEIKEEEYFMIVKTGKSGFYLNDSRRGFIEEDEIWFDYEQDVLALEYKQAWGIEAHELASISEKYNVDFKIYGYERGMEFNQDIEIHKGTIIKNEEVKFKDYTWECTNPNIGG</sequence>
<dbReference type="EMBL" id="CP002582">
    <property type="protein sequence ID" value="ADZ82682.1"/>
    <property type="molecule type" value="Genomic_DNA"/>
</dbReference>
<organism evidence="1 2">
    <name type="scientific">Cellulosilyticum lentocellum (strain ATCC 49066 / DSM 5427 / NCIMB 11756 / RHM5)</name>
    <name type="common">Clostridium lentocellum</name>
    <dbReference type="NCBI Taxonomy" id="642492"/>
    <lineage>
        <taxon>Bacteria</taxon>
        <taxon>Bacillati</taxon>
        <taxon>Bacillota</taxon>
        <taxon>Clostridia</taxon>
        <taxon>Lachnospirales</taxon>
        <taxon>Cellulosilyticaceae</taxon>
        <taxon>Cellulosilyticum</taxon>
    </lineage>
</organism>
<dbReference type="Proteomes" id="UP000008467">
    <property type="component" value="Chromosome"/>
</dbReference>
<dbReference type="eggNOG" id="ENOG50330UI">
    <property type="taxonomic scope" value="Bacteria"/>
</dbReference>
<dbReference type="STRING" id="642492.Clole_0950"/>
<evidence type="ECO:0000313" key="2">
    <source>
        <dbReference type="Proteomes" id="UP000008467"/>
    </source>
</evidence>
<protein>
    <recommendedName>
        <fullName evidence="3">YubB ferredoxin-like domain-containing protein</fullName>
    </recommendedName>
</protein>
<dbReference type="AlphaFoldDB" id="F2JQT7"/>
<keyword evidence="2" id="KW-1185">Reference proteome</keyword>